<reference evidence="2 3" key="1">
    <citation type="journal article" date="2017" name="Int. J. Syst. Evol. Microbiol.">
        <title>Desulfovibrio senegalensis sp. nov., a mesophilic sulfate reducer isolated from marine sediment.</title>
        <authorList>
            <person name="Thioye A."/>
            <person name="Gam Z.B.A."/>
            <person name="Mbengue M."/>
            <person name="Cayol J.L."/>
            <person name="Joseph-Bartoli M."/>
            <person name="Toure-Kane C."/>
            <person name="Labat M."/>
        </authorList>
    </citation>
    <scope>NUCLEOTIDE SEQUENCE [LARGE SCALE GENOMIC DNA]</scope>
    <source>
        <strain evidence="2 3">DSM 101509</strain>
    </source>
</reference>
<dbReference type="RefSeq" id="WP_151151191.1">
    <property type="nucleotide sequence ID" value="NZ_WAIE01000004.1"/>
</dbReference>
<dbReference type="Proteomes" id="UP000438699">
    <property type="component" value="Unassembled WGS sequence"/>
</dbReference>
<dbReference type="InterPro" id="IPR050188">
    <property type="entry name" value="RluA_PseudoU_synthase"/>
</dbReference>
<proteinExistence type="predicted"/>
<dbReference type="Gene3D" id="3.30.2350.10">
    <property type="entry name" value="Pseudouridine synthase"/>
    <property type="match status" value="1"/>
</dbReference>
<name>A0A6N6N241_9BACT</name>
<keyword evidence="3" id="KW-1185">Reference proteome</keyword>
<dbReference type="SUPFAM" id="SSF55120">
    <property type="entry name" value="Pseudouridine synthase"/>
    <property type="match status" value="1"/>
</dbReference>
<evidence type="ECO:0000259" key="1">
    <source>
        <dbReference type="Pfam" id="PF00849"/>
    </source>
</evidence>
<dbReference type="InterPro" id="IPR020103">
    <property type="entry name" value="PsdUridine_synth_cat_dom_sf"/>
</dbReference>
<dbReference type="GO" id="GO:0009982">
    <property type="term" value="F:pseudouridine synthase activity"/>
    <property type="evidence" value="ECO:0007669"/>
    <property type="project" value="InterPro"/>
</dbReference>
<evidence type="ECO:0000313" key="3">
    <source>
        <dbReference type="Proteomes" id="UP000438699"/>
    </source>
</evidence>
<feature type="domain" description="Pseudouridine synthase RsuA/RluA-like" evidence="1">
    <location>
        <begin position="15"/>
        <end position="168"/>
    </location>
</feature>
<dbReference type="GO" id="GO:0140098">
    <property type="term" value="F:catalytic activity, acting on RNA"/>
    <property type="evidence" value="ECO:0007669"/>
    <property type="project" value="UniProtKB-ARBA"/>
</dbReference>
<accession>A0A6N6N241</accession>
<protein>
    <submittedName>
        <fullName evidence="2">RluA family pseudouridine synthase</fullName>
    </submittedName>
</protein>
<dbReference type="PANTHER" id="PTHR21600:SF89">
    <property type="entry name" value="RIBOSOMAL LARGE SUBUNIT PSEUDOURIDINE SYNTHASE A"/>
    <property type="match status" value="1"/>
</dbReference>
<evidence type="ECO:0000313" key="2">
    <source>
        <dbReference type="EMBL" id="KAB1441448.1"/>
    </source>
</evidence>
<comment type="caution">
    <text evidence="2">The sequence shown here is derived from an EMBL/GenBank/DDBJ whole genome shotgun (WGS) entry which is preliminary data.</text>
</comment>
<dbReference type="PANTHER" id="PTHR21600">
    <property type="entry name" value="MITOCHONDRIAL RNA PSEUDOURIDINE SYNTHASE"/>
    <property type="match status" value="1"/>
</dbReference>
<dbReference type="CDD" id="cd02869">
    <property type="entry name" value="PseudoU_synth_RluA_like"/>
    <property type="match status" value="1"/>
</dbReference>
<dbReference type="Pfam" id="PF00849">
    <property type="entry name" value="PseudoU_synth_2"/>
    <property type="match status" value="1"/>
</dbReference>
<organism evidence="2 3">
    <name type="scientific">Pseudodesulfovibrio senegalensis</name>
    <dbReference type="NCBI Taxonomy" id="1721087"/>
    <lineage>
        <taxon>Bacteria</taxon>
        <taxon>Pseudomonadati</taxon>
        <taxon>Thermodesulfobacteriota</taxon>
        <taxon>Desulfovibrionia</taxon>
        <taxon>Desulfovibrionales</taxon>
        <taxon>Desulfovibrionaceae</taxon>
    </lineage>
</organism>
<gene>
    <name evidence="2" type="ORF">F8A88_10930</name>
</gene>
<dbReference type="EMBL" id="WAIE01000004">
    <property type="protein sequence ID" value="KAB1441448.1"/>
    <property type="molecule type" value="Genomic_DNA"/>
</dbReference>
<dbReference type="GO" id="GO:0000455">
    <property type="term" value="P:enzyme-directed rRNA pseudouridine synthesis"/>
    <property type="evidence" value="ECO:0007669"/>
    <property type="project" value="TreeGrafter"/>
</dbReference>
<dbReference type="OrthoDB" id="128480at2"/>
<dbReference type="InterPro" id="IPR006145">
    <property type="entry name" value="PsdUridine_synth_RsuA/RluA"/>
</dbReference>
<sequence>MSDAGLDILHHDESVVVLVKPAGLLSIPGRGPDKQDCVSSRLRALFPACIEQPSVHRLDMATSGVMVYALTTEAHRNLSIQFQNRKVTKKYTAVLEGVPEGMMPGQSGQLELPFRLDPDDRPRQVFDPERGKVGVTRWQCLGVERGRARMRFVPLTGRTHQLRVHSAHERGLGCPIAGDGLYGNAHSAGRLLLHADFLEFAHPRAGKTVRFAAPVPF</sequence>
<dbReference type="GO" id="GO:0003723">
    <property type="term" value="F:RNA binding"/>
    <property type="evidence" value="ECO:0007669"/>
    <property type="project" value="InterPro"/>
</dbReference>
<dbReference type="AlphaFoldDB" id="A0A6N6N241"/>